<dbReference type="Gene3D" id="3.30.420.10">
    <property type="entry name" value="Ribonuclease H-like superfamily/Ribonuclease H"/>
    <property type="match status" value="1"/>
</dbReference>
<dbReference type="EMBL" id="GDHF01031595">
    <property type="protein sequence ID" value="JAI20719.1"/>
    <property type="molecule type" value="Transcribed_RNA"/>
</dbReference>
<protein>
    <submittedName>
        <fullName evidence="1">Transposable element Tcb1 transposase</fullName>
    </submittedName>
</protein>
<reference evidence="1" key="1">
    <citation type="submission" date="2015-06" db="EMBL/GenBank/DDBJ databases">
        <authorList>
            <person name="Hoefler B.C."/>
            <person name="Straight P.D."/>
        </authorList>
    </citation>
    <scope>NUCLEOTIDE SEQUENCE</scope>
</reference>
<accession>A0A0K8U1Y0</accession>
<dbReference type="GO" id="GO:0003676">
    <property type="term" value="F:nucleic acid binding"/>
    <property type="evidence" value="ECO:0007669"/>
    <property type="project" value="InterPro"/>
</dbReference>
<name>A0A0K8U1Y0_BACLA</name>
<proteinExistence type="predicted"/>
<evidence type="ECO:0000313" key="1">
    <source>
        <dbReference type="EMBL" id="JAI20719.1"/>
    </source>
</evidence>
<sequence length="124" mass="14719">MNKFDYLNILKNNVAPSVEKLGLSENWIFQQDNDPKQKSKIVSEWLLYRTPKTLDHPPQSPDLNPIEHLWEHLDRKKLTEEWSKISPEVTKNLTESMPRRLTEVLKSKESKQNIRLLYQFSLCT</sequence>
<dbReference type="AlphaFoldDB" id="A0A0K8U1Y0"/>
<dbReference type="InterPro" id="IPR036397">
    <property type="entry name" value="RNaseH_sf"/>
</dbReference>
<gene>
    <name evidence="1" type="primary">TCB1_62</name>
    <name evidence="1" type="ORF">c1_g5_i3</name>
</gene>
<organism evidence="1">
    <name type="scientific">Bactrocera latifrons</name>
    <name type="common">Malaysian fruit fly</name>
    <name type="synonym">Chaetodacus latifrons</name>
    <dbReference type="NCBI Taxonomy" id="174628"/>
    <lineage>
        <taxon>Eukaryota</taxon>
        <taxon>Metazoa</taxon>
        <taxon>Ecdysozoa</taxon>
        <taxon>Arthropoda</taxon>
        <taxon>Hexapoda</taxon>
        <taxon>Insecta</taxon>
        <taxon>Pterygota</taxon>
        <taxon>Neoptera</taxon>
        <taxon>Endopterygota</taxon>
        <taxon>Diptera</taxon>
        <taxon>Brachycera</taxon>
        <taxon>Muscomorpha</taxon>
        <taxon>Tephritoidea</taxon>
        <taxon>Tephritidae</taxon>
        <taxon>Bactrocera</taxon>
        <taxon>Bactrocera</taxon>
    </lineage>
</organism>